<evidence type="ECO:0000256" key="4">
    <source>
        <dbReference type="ARBA" id="ARBA00022989"/>
    </source>
</evidence>
<keyword evidence="5 7" id="KW-0472">Membrane</keyword>
<feature type="region of interest" description="Disordered" evidence="8">
    <location>
        <begin position="728"/>
        <end position="756"/>
    </location>
</feature>
<evidence type="ECO:0000313" key="10">
    <source>
        <dbReference type="Proteomes" id="UP001642484"/>
    </source>
</evidence>
<evidence type="ECO:0000256" key="5">
    <source>
        <dbReference type="ARBA" id="ARBA00023136"/>
    </source>
</evidence>
<keyword evidence="6" id="KW-0325">Glycoprotein</keyword>
<keyword evidence="10" id="KW-1185">Reference proteome</keyword>
<feature type="transmembrane region" description="Helical" evidence="7">
    <location>
        <begin position="583"/>
        <end position="605"/>
    </location>
</feature>
<comment type="function">
    <text evidence="7">Choline transporter.</text>
</comment>
<feature type="transmembrane region" description="Helical" evidence="7">
    <location>
        <begin position="245"/>
        <end position="268"/>
    </location>
</feature>
<evidence type="ECO:0000256" key="3">
    <source>
        <dbReference type="ARBA" id="ARBA00022692"/>
    </source>
</evidence>
<protein>
    <recommendedName>
        <fullName evidence="7">Choline transporter-like protein</fullName>
    </recommendedName>
</protein>
<feature type="compositionally biased region" description="Polar residues" evidence="8">
    <location>
        <begin position="50"/>
        <end position="60"/>
    </location>
</feature>
<keyword evidence="4 7" id="KW-1133">Transmembrane helix</keyword>
<dbReference type="Proteomes" id="UP001642484">
    <property type="component" value="Unassembled WGS sequence"/>
</dbReference>
<reference evidence="9 10" key="1">
    <citation type="submission" date="2024-02" db="EMBL/GenBank/DDBJ databases">
        <authorList>
            <person name="Chen Y."/>
            <person name="Shah S."/>
            <person name="Dougan E. K."/>
            <person name="Thang M."/>
            <person name="Chan C."/>
        </authorList>
    </citation>
    <scope>NUCLEOTIDE SEQUENCE [LARGE SCALE GENOMIC DNA]</scope>
</reference>
<dbReference type="PANTHER" id="PTHR12385:SF14">
    <property type="entry name" value="CHOLINE TRANSPORTER-LIKE 2"/>
    <property type="match status" value="1"/>
</dbReference>
<feature type="transmembrane region" description="Helical" evidence="7">
    <location>
        <begin position="274"/>
        <end position="294"/>
    </location>
</feature>
<feature type="transmembrane region" description="Helical" evidence="7">
    <location>
        <begin position="96"/>
        <end position="113"/>
    </location>
</feature>
<evidence type="ECO:0000256" key="6">
    <source>
        <dbReference type="ARBA" id="ARBA00023180"/>
    </source>
</evidence>
<dbReference type="EMBL" id="CAXAMN010027694">
    <property type="protein sequence ID" value="CAK9112146.1"/>
    <property type="molecule type" value="Genomic_DNA"/>
</dbReference>
<feature type="transmembrane region" description="Helical" evidence="7">
    <location>
        <begin position="625"/>
        <end position="645"/>
    </location>
</feature>
<comment type="similarity">
    <text evidence="2 7">Belongs to the CTL (choline transporter-like) family.</text>
</comment>
<keyword evidence="3 7" id="KW-0812">Transmembrane</keyword>
<feature type="compositionally biased region" description="Basic and acidic residues" evidence="8">
    <location>
        <begin position="71"/>
        <end position="83"/>
    </location>
</feature>
<evidence type="ECO:0000256" key="8">
    <source>
        <dbReference type="SAM" id="MobiDB-lite"/>
    </source>
</evidence>
<accession>A0ABP0SIE4</accession>
<sequence>MTSQHLSPNARVMAASGHHAHMNGSGPVRQASLAKSLPPGLPHLAVASGTPKTGTPVNAQDSDEELSGTPKARETSTDPKDKGFNPSTVPRECTDVFWIIPFIICLGLTVFIWNDAIKNGNLHDLVSLPDLNGNLCGHGVNRDKPFLYFCMQQSSQWVFQGNDKRLDMANPVCVGMCPGTYNTSTRCWLPLNQTYAWVQDYPTQAFIGMLCRPSRKFTQSLSDQFMTFVQTAPPVASFSMIMRAWTAFITVAIVALVFSYLFIVALSFCAPCLVLAGVLIVVTASFASSAYLFWCSRKDAQRTDLCGISEGASAEESIAAWSLLVLGFIFLWIGCQMSAWMETAVKCISWSCKCILATPSLSLLPPTTLALRGVSLYGFIYVCLMLASKGIGKYSWATKSSSTEYSTDVHWMAQAIDLSPLEWVCLVGTIFMGLWVQGLITAWTHFVQLYTSQMWYFSGGIRGTGSAPVLSVFRAGCVGIRYHLGSLIGGGLKQVLALPFRLTLGWLLEASQNQYNPVSYVISGCCDTCLGCYKRFFTLMSRNAYMDVSLQATAFNEASEHVNAILAMQHEASAMALLNGATWLFQLVGLAAIASIGHLAMGMEIQVVDRFHNLRSPDYVQQPELLCVAGALLALAIAFPFMMLFDIVSDSILYCNTVQKMRHQAVTPARVVAEIDRACGSRINGLLSGMVGCHCAGRDRPNEEEWGLLSRMSWSTAATSPIVESKVSLPGRLPNRAPSGPQTSWSTVPLSSKAAR</sequence>
<dbReference type="InterPro" id="IPR007603">
    <property type="entry name" value="Choline_transptr-like"/>
</dbReference>
<gene>
    <name evidence="9" type="ORF">CCMP2556_LOCUS52004</name>
</gene>
<evidence type="ECO:0000256" key="2">
    <source>
        <dbReference type="ARBA" id="ARBA00007168"/>
    </source>
</evidence>
<feature type="region of interest" description="Disordered" evidence="8">
    <location>
        <begin position="18"/>
        <end position="86"/>
    </location>
</feature>
<feature type="transmembrane region" description="Helical" evidence="7">
    <location>
        <begin position="369"/>
        <end position="387"/>
    </location>
</feature>
<comment type="caution">
    <text evidence="9">The sequence shown here is derived from an EMBL/GenBank/DDBJ whole genome shotgun (WGS) entry which is preliminary data.</text>
</comment>
<evidence type="ECO:0000256" key="7">
    <source>
        <dbReference type="RuleBase" id="RU368066"/>
    </source>
</evidence>
<feature type="compositionally biased region" description="Polar residues" evidence="8">
    <location>
        <begin position="740"/>
        <end position="750"/>
    </location>
</feature>
<organism evidence="9 10">
    <name type="scientific">Durusdinium trenchii</name>
    <dbReference type="NCBI Taxonomy" id="1381693"/>
    <lineage>
        <taxon>Eukaryota</taxon>
        <taxon>Sar</taxon>
        <taxon>Alveolata</taxon>
        <taxon>Dinophyceae</taxon>
        <taxon>Suessiales</taxon>
        <taxon>Symbiodiniaceae</taxon>
        <taxon>Durusdinium</taxon>
    </lineage>
</organism>
<feature type="transmembrane region" description="Helical" evidence="7">
    <location>
        <begin position="423"/>
        <end position="446"/>
    </location>
</feature>
<evidence type="ECO:0000256" key="1">
    <source>
        <dbReference type="ARBA" id="ARBA00004141"/>
    </source>
</evidence>
<comment type="subcellular location">
    <subcellularLocation>
        <location evidence="7">Cell membrane</location>
        <topology evidence="7">Multi-pass membrane protein</topology>
    </subcellularLocation>
    <subcellularLocation>
        <location evidence="1">Membrane</location>
        <topology evidence="1">Multi-pass membrane protein</topology>
    </subcellularLocation>
</comment>
<evidence type="ECO:0000313" key="9">
    <source>
        <dbReference type="EMBL" id="CAK9112146.1"/>
    </source>
</evidence>
<feature type="transmembrane region" description="Helical" evidence="7">
    <location>
        <begin position="318"/>
        <end position="341"/>
    </location>
</feature>
<name>A0ABP0SIE4_9DINO</name>
<dbReference type="Pfam" id="PF04515">
    <property type="entry name" value="Choline_transpo"/>
    <property type="match status" value="1"/>
</dbReference>
<dbReference type="PANTHER" id="PTHR12385">
    <property type="entry name" value="CHOLINE TRANSPORTER-LIKE (SLC FAMILY 44)"/>
    <property type="match status" value="1"/>
</dbReference>
<proteinExistence type="inferred from homology"/>